<keyword evidence="3" id="KW-0012">Acyltransferase</keyword>
<feature type="transmembrane region" description="Helical" evidence="1">
    <location>
        <begin position="312"/>
        <end position="334"/>
    </location>
</feature>
<feature type="transmembrane region" description="Helical" evidence="1">
    <location>
        <begin position="158"/>
        <end position="176"/>
    </location>
</feature>
<dbReference type="InterPro" id="IPR050879">
    <property type="entry name" value="Acyltransferase_3"/>
</dbReference>
<gene>
    <name evidence="3" type="ORF">DEO27_012870</name>
</gene>
<feature type="transmembrane region" description="Helical" evidence="1">
    <location>
        <begin position="196"/>
        <end position="213"/>
    </location>
</feature>
<dbReference type="GO" id="GO:0000271">
    <property type="term" value="P:polysaccharide biosynthetic process"/>
    <property type="evidence" value="ECO:0007669"/>
    <property type="project" value="TreeGrafter"/>
</dbReference>
<keyword evidence="1" id="KW-0812">Transmembrane</keyword>
<reference evidence="3" key="1">
    <citation type="submission" date="2019-08" db="EMBL/GenBank/DDBJ databases">
        <title>Comparative genome analysis confer to the adaptation heavy metal polluted environment.</title>
        <authorList>
            <person name="Li Y."/>
        </authorList>
    </citation>
    <scope>NUCLEOTIDE SEQUENCE [LARGE SCALE GENOMIC DNA]</scope>
    <source>
        <strain evidence="3">P1</strain>
    </source>
</reference>
<dbReference type="Proteomes" id="UP000251402">
    <property type="component" value="Chromosome"/>
</dbReference>
<dbReference type="PANTHER" id="PTHR23028">
    <property type="entry name" value="ACETYLTRANSFERASE"/>
    <property type="match status" value="1"/>
</dbReference>
<keyword evidence="4" id="KW-1185">Reference proteome</keyword>
<name>A0A5C1HYG7_9SPHI</name>
<sequence>MERNTDTLYILRFIAAIMVVWYHFGSPTFFSYNGGEAVNFFFFISGFVMIVANARYFKSENTEFARKEFYVKRFARIYPLYFLALLAQAIFHYCIKTIDTPTVKYRLIFEVLGIERWLYVGAFNAPGWTISCEFFFYLFFPFLIVYMRKNEKKYKTMAWGYFIFTYCLTLVLSYLSELHLPTIPKLVVTGLRLNPVFLISIFILGMLCGKVFLDRKALFFRNQINSLITVILCIAIVFLVKFYVPGYYVLANGLLSPVYFVMVLAVTSFKKKDTAFFSSKPIVFLGDISYSIYIFQAPFMNYFKMFVMPIGTWPALIVATLALIAFCSILYFTVEMPCKNLILNLFNKRRAPKEPDFAVL</sequence>
<protein>
    <submittedName>
        <fullName evidence="3">Acyltransferase</fullName>
    </submittedName>
</protein>
<evidence type="ECO:0000313" key="3">
    <source>
        <dbReference type="EMBL" id="QEM10876.1"/>
    </source>
</evidence>
<keyword evidence="3" id="KW-0808">Transferase</keyword>
<proteinExistence type="predicted"/>
<feature type="transmembrane region" description="Helical" evidence="1">
    <location>
        <begin position="37"/>
        <end position="57"/>
    </location>
</feature>
<feature type="transmembrane region" description="Helical" evidence="1">
    <location>
        <begin position="78"/>
        <end position="98"/>
    </location>
</feature>
<feature type="transmembrane region" description="Helical" evidence="1">
    <location>
        <begin position="118"/>
        <end position="146"/>
    </location>
</feature>
<dbReference type="GO" id="GO:0016747">
    <property type="term" value="F:acyltransferase activity, transferring groups other than amino-acyl groups"/>
    <property type="evidence" value="ECO:0007669"/>
    <property type="project" value="InterPro"/>
</dbReference>
<dbReference type="Pfam" id="PF01757">
    <property type="entry name" value="Acyl_transf_3"/>
    <property type="match status" value="1"/>
</dbReference>
<organism evidence="3 4">
    <name type="scientific">Mucilaginibacter rubeus</name>
    <dbReference type="NCBI Taxonomy" id="2027860"/>
    <lineage>
        <taxon>Bacteria</taxon>
        <taxon>Pseudomonadati</taxon>
        <taxon>Bacteroidota</taxon>
        <taxon>Sphingobacteriia</taxon>
        <taxon>Sphingobacteriales</taxon>
        <taxon>Sphingobacteriaceae</taxon>
        <taxon>Mucilaginibacter</taxon>
    </lineage>
</organism>
<evidence type="ECO:0000259" key="2">
    <source>
        <dbReference type="Pfam" id="PF01757"/>
    </source>
</evidence>
<dbReference type="AlphaFoldDB" id="A0A5C1HYG7"/>
<dbReference type="GO" id="GO:0016020">
    <property type="term" value="C:membrane"/>
    <property type="evidence" value="ECO:0007669"/>
    <property type="project" value="TreeGrafter"/>
</dbReference>
<keyword evidence="1" id="KW-1133">Transmembrane helix</keyword>
<feature type="transmembrane region" description="Helical" evidence="1">
    <location>
        <begin position="7"/>
        <end position="25"/>
    </location>
</feature>
<dbReference type="OrthoDB" id="9767863at2"/>
<dbReference type="InterPro" id="IPR002656">
    <property type="entry name" value="Acyl_transf_3_dom"/>
</dbReference>
<accession>A0A5C1HYG7</accession>
<dbReference type="EMBL" id="CP043450">
    <property type="protein sequence ID" value="QEM10876.1"/>
    <property type="molecule type" value="Genomic_DNA"/>
</dbReference>
<evidence type="ECO:0000256" key="1">
    <source>
        <dbReference type="SAM" id="Phobius"/>
    </source>
</evidence>
<dbReference type="PANTHER" id="PTHR23028:SF53">
    <property type="entry name" value="ACYL_TRANSF_3 DOMAIN-CONTAINING PROTEIN"/>
    <property type="match status" value="1"/>
</dbReference>
<dbReference type="KEGG" id="mrub:DEO27_012870"/>
<dbReference type="RefSeq" id="WP_112575012.1">
    <property type="nucleotide sequence ID" value="NZ_CP043450.1"/>
</dbReference>
<keyword evidence="1" id="KW-0472">Membrane</keyword>
<feature type="domain" description="Acyltransferase 3" evidence="2">
    <location>
        <begin position="10"/>
        <end position="331"/>
    </location>
</feature>
<evidence type="ECO:0000313" key="4">
    <source>
        <dbReference type="Proteomes" id="UP000251402"/>
    </source>
</evidence>
<feature type="transmembrane region" description="Helical" evidence="1">
    <location>
        <begin position="281"/>
        <end position="300"/>
    </location>
</feature>
<feature type="transmembrane region" description="Helical" evidence="1">
    <location>
        <begin position="250"/>
        <end position="269"/>
    </location>
</feature>
<feature type="transmembrane region" description="Helical" evidence="1">
    <location>
        <begin position="225"/>
        <end position="244"/>
    </location>
</feature>